<comment type="caution">
    <text evidence="1">The sequence shown here is derived from an EMBL/GenBank/DDBJ whole genome shotgun (WGS) entry which is preliminary data.</text>
</comment>
<proteinExistence type="predicted"/>
<evidence type="ECO:0000313" key="2">
    <source>
        <dbReference type="Proteomes" id="UP000251869"/>
    </source>
</evidence>
<accession>A0A365K3J9</accession>
<name>A0A365K3J9_9BACL</name>
<dbReference type="OrthoDB" id="47713at2"/>
<gene>
    <name evidence="1" type="ORF">DP119_10485</name>
</gene>
<evidence type="ECO:0008006" key="3">
    <source>
        <dbReference type="Google" id="ProtNLM"/>
    </source>
</evidence>
<reference evidence="1 2" key="1">
    <citation type="submission" date="2018-06" db="EMBL/GenBank/DDBJ databases">
        <title>The draft genome sequences of strains SCU63 and S1.</title>
        <authorList>
            <person name="Gan L."/>
        </authorList>
    </citation>
    <scope>NUCLEOTIDE SEQUENCE [LARGE SCALE GENOMIC DNA]</scope>
    <source>
        <strain evidence="1 2">S1</strain>
    </source>
</reference>
<dbReference type="EMBL" id="QLZQ01000004">
    <property type="protein sequence ID" value="RAZ67191.1"/>
    <property type="molecule type" value="Genomic_DNA"/>
</dbReference>
<organism evidence="1 2">
    <name type="scientific">Planococcus maitriensis</name>
    <dbReference type="NCBI Taxonomy" id="221799"/>
    <lineage>
        <taxon>Bacteria</taxon>
        <taxon>Bacillati</taxon>
        <taxon>Bacillota</taxon>
        <taxon>Bacilli</taxon>
        <taxon>Bacillales</taxon>
        <taxon>Caryophanaceae</taxon>
        <taxon>Planococcus</taxon>
    </lineage>
</organism>
<dbReference type="AlphaFoldDB" id="A0A365K3J9"/>
<dbReference type="Proteomes" id="UP000251869">
    <property type="component" value="Unassembled WGS sequence"/>
</dbReference>
<keyword evidence="2" id="KW-1185">Reference proteome</keyword>
<evidence type="ECO:0000313" key="1">
    <source>
        <dbReference type="EMBL" id="RAZ67191.1"/>
    </source>
</evidence>
<protein>
    <recommendedName>
        <fullName evidence="3">Transcription initiation factor TFIIIB</fullName>
    </recommendedName>
</protein>
<sequence length="62" mass="6901">MEHTEKQCPDCGGNSFVQAADFVNLRPLNKKMSFGSERVFTVCLDCGEVVSIKVKEPEKLLP</sequence>
<dbReference type="RefSeq" id="WP_112233132.1">
    <property type="nucleotide sequence ID" value="NZ_QLZQ01000004.1"/>
</dbReference>